<gene>
    <name evidence="1" type="ORF">FHR38_005254</name>
</gene>
<dbReference type="AlphaFoldDB" id="A0A7W7SV72"/>
<dbReference type="EMBL" id="JACHJW010000001">
    <property type="protein sequence ID" value="MBB4961521.1"/>
    <property type="molecule type" value="Genomic_DNA"/>
</dbReference>
<proteinExistence type="predicted"/>
<dbReference type="RefSeq" id="WP_184537101.1">
    <property type="nucleotide sequence ID" value="NZ_JACHJW010000001.1"/>
</dbReference>
<dbReference type="Proteomes" id="UP000578819">
    <property type="component" value="Unassembled WGS sequence"/>
</dbReference>
<dbReference type="InterPro" id="IPR045647">
    <property type="entry name" value="DUF6401"/>
</dbReference>
<organism evidence="1 2">
    <name type="scientific">Micromonospora polyrhachis</name>
    <dbReference type="NCBI Taxonomy" id="1282883"/>
    <lineage>
        <taxon>Bacteria</taxon>
        <taxon>Bacillati</taxon>
        <taxon>Actinomycetota</taxon>
        <taxon>Actinomycetes</taxon>
        <taxon>Micromonosporales</taxon>
        <taxon>Micromonosporaceae</taxon>
        <taxon>Micromonospora</taxon>
    </lineage>
</organism>
<dbReference type="Pfam" id="PF19939">
    <property type="entry name" value="DUF6401"/>
    <property type="match status" value="1"/>
</dbReference>
<sequence length="124" mass="13181">MNRPFSGEAARRTADKSARAALTDLMASVGTPGLSAAARRPGLQATLDQHAASIRDSLDGDRRPIGAVRLAGYAEGVREAAADNGWHLPVEPIEWADADWMLLRLLAVCDLAQRSGAVARVGRH</sequence>
<accession>A0A7W7SV72</accession>
<reference evidence="1 2" key="1">
    <citation type="submission" date="2020-08" db="EMBL/GenBank/DDBJ databases">
        <title>Sequencing the genomes of 1000 actinobacteria strains.</title>
        <authorList>
            <person name="Klenk H.-P."/>
        </authorList>
    </citation>
    <scope>NUCLEOTIDE SEQUENCE [LARGE SCALE GENOMIC DNA]</scope>
    <source>
        <strain evidence="1 2">DSM 45886</strain>
    </source>
</reference>
<evidence type="ECO:0000313" key="1">
    <source>
        <dbReference type="EMBL" id="MBB4961521.1"/>
    </source>
</evidence>
<name>A0A7W7SV72_9ACTN</name>
<comment type="caution">
    <text evidence="1">The sequence shown here is derived from an EMBL/GenBank/DDBJ whole genome shotgun (WGS) entry which is preliminary data.</text>
</comment>
<evidence type="ECO:0000313" key="2">
    <source>
        <dbReference type="Proteomes" id="UP000578819"/>
    </source>
</evidence>
<protein>
    <submittedName>
        <fullName evidence="1">Uncharacterized protein</fullName>
    </submittedName>
</protein>
<keyword evidence="2" id="KW-1185">Reference proteome</keyword>